<comment type="caution">
    <text evidence="6">The sequence shown here is derived from an EMBL/GenBank/DDBJ whole genome shotgun (WGS) entry which is preliminary data.</text>
</comment>
<dbReference type="InterPro" id="IPR036390">
    <property type="entry name" value="WH_DNA-bd_sf"/>
</dbReference>
<sequence>MTAGGTTPAGGGAVKSADRALTILDAVADRGSLRFNELVAQLGLPRSSAHALLQTLVDRGWLDLDPDTRRYTIGLKAWHVGQAYTGHGDLVAIAKPAMDALARDVGETVQLARLDGLENVYIAISESAQPMRLASTVGARLLAHATGIGKALLAQLPPDECGRRLRSQPLPSFTPHTVTDPDELEAIVAEARVRGWARDDEEVLVGCRCVAVPLTDDGHGLITALSVTAPSARCGPDWPEAVLGELQNAAGVIRARTPTALNKVRRSP</sequence>
<organism evidence="6 7">
    <name type="scientific">Pseudonocardia zijingensis</name>
    <dbReference type="NCBI Taxonomy" id="153376"/>
    <lineage>
        <taxon>Bacteria</taxon>
        <taxon>Bacillati</taxon>
        <taxon>Actinomycetota</taxon>
        <taxon>Actinomycetes</taxon>
        <taxon>Pseudonocardiales</taxon>
        <taxon>Pseudonocardiaceae</taxon>
        <taxon>Pseudonocardia</taxon>
    </lineage>
</organism>
<dbReference type="RefSeq" id="WP_343941066.1">
    <property type="nucleotide sequence ID" value="NZ_BAAAHP010000055.1"/>
</dbReference>
<dbReference type="EMBL" id="BAAAHP010000055">
    <property type="protein sequence ID" value="GAA0931976.1"/>
    <property type="molecule type" value="Genomic_DNA"/>
</dbReference>
<evidence type="ECO:0000313" key="6">
    <source>
        <dbReference type="EMBL" id="GAA0931976.1"/>
    </source>
</evidence>
<keyword evidence="7" id="KW-1185">Reference proteome</keyword>
<evidence type="ECO:0000313" key="7">
    <source>
        <dbReference type="Proteomes" id="UP001499967"/>
    </source>
</evidence>
<dbReference type="SUPFAM" id="SSF55781">
    <property type="entry name" value="GAF domain-like"/>
    <property type="match status" value="1"/>
</dbReference>
<keyword evidence="1" id="KW-0805">Transcription regulation</keyword>
<feature type="domain" description="HTH iclR-type" evidence="4">
    <location>
        <begin position="14"/>
        <end position="75"/>
    </location>
</feature>
<dbReference type="InterPro" id="IPR005471">
    <property type="entry name" value="Tscrpt_reg_IclR_N"/>
</dbReference>
<dbReference type="SUPFAM" id="SSF46785">
    <property type="entry name" value="Winged helix' DNA-binding domain"/>
    <property type="match status" value="1"/>
</dbReference>
<dbReference type="PROSITE" id="PS51077">
    <property type="entry name" value="HTH_ICLR"/>
    <property type="match status" value="1"/>
</dbReference>
<evidence type="ECO:0000256" key="2">
    <source>
        <dbReference type="ARBA" id="ARBA00023125"/>
    </source>
</evidence>
<feature type="domain" description="IclR-ED" evidence="5">
    <location>
        <begin position="76"/>
        <end position="259"/>
    </location>
</feature>
<dbReference type="PANTHER" id="PTHR30136:SF24">
    <property type="entry name" value="HTH-TYPE TRANSCRIPTIONAL REPRESSOR ALLR"/>
    <property type="match status" value="1"/>
</dbReference>
<keyword evidence="3" id="KW-0804">Transcription</keyword>
<name>A0ABN1PR41_9PSEU</name>
<evidence type="ECO:0000259" key="5">
    <source>
        <dbReference type="PROSITE" id="PS51078"/>
    </source>
</evidence>
<evidence type="ECO:0000259" key="4">
    <source>
        <dbReference type="PROSITE" id="PS51077"/>
    </source>
</evidence>
<dbReference type="SMART" id="SM00346">
    <property type="entry name" value="HTH_ICLR"/>
    <property type="match status" value="1"/>
</dbReference>
<keyword evidence="2" id="KW-0238">DNA-binding</keyword>
<dbReference type="InterPro" id="IPR036388">
    <property type="entry name" value="WH-like_DNA-bd_sf"/>
</dbReference>
<reference evidence="6 7" key="1">
    <citation type="journal article" date="2019" name="Int. J. Syst. Evol. Microbiol.">
        <title>The Global Catalogue of Microorganisms (GCM) 10K type strain sequencing project: providing services to taxonomists for standard genome sequencing and annotation.</title>
        <authorList>
            <consortium name="The Broad Institute Genomics Platform"/>
            <consortium name="The Broad Institute Genome Sequencing Center for Infectious Disease"/>
            <person name="Wu L."/>
            <person name="Ma J."/>
        </authorList>
    </citation>
    <scope>NUCLEOTIDE SEQUENCE [LARGE SCALE GENOMIC DNA]</scope>
    <source>
        <strain evidence="6 7">JCM 11117</strain>
    </source>
</reference>
<dbReference type="PANTHER" id="PTHR30136">
    <property type="entry name" value="HELIX-TURN-HELIX TRANSCRIPTIONAL REGULATOR, ICLR FAMILY"/>
    <property type="match status" value="1"/>
</dbReference>
<protein>
    <submittedName>
        <fullName evidence="6">IclR family transcriptional regulator</fullName>
    </submittedName>
</protein>
<dbReference type="Gene3D" id="3.30.450.40">
    <property type="match status" value="1"/>
</dbReference>
<dbReference type="Proteomes" id="UP001499967">
    <property type="component" value="Unassembled WGS sequence"/>
</dbReference>
<accession>A0ABN1PR41</accession>
<evidence type="ECO:0000256" key="1">
    <source>
        <dbReference type="ARBA" id="ARBA00023015"/>
    </source>
</evidence>
<dbReference type="Gene3D" id="1.10.10.10">
    <property type="entry name" value="Winged helix-like DNA-binding domain superfamily/Winged helix DNA-binding domain"/>
    <property type="match status" value="1"/>
</dbReference>
<proteinExistence type="predicted"/>
<dbReference type="InterPro" id="IPR029016">
    <property type="entry name" value="GAF-like_dom_sf"/>
</dbReference>
<gene>
    <name evidence="6" type="ORF">GCM10009559_20630</name>
</gene>
<dbReference type="Pfam" id="PF09339">
    <property type="entry name" value="HTH_IclR"/>
    <property type="match status" value="1"/>
</dbReference>
<dbReference type="InterPro" id="IPR050707">
    <property type="entry name" value="HTH_MetabolicPath_Reg"/>
</dbReference>
<dbReference type="InterPro" id="IPR014757">
    <property type="entry name" value="Tscrpt_reg_IclR_C"/>
</dbReference>
<evidence type="ECO:0000256" key="3">
    <source>
        <dbReference type="ARBA" id="ARBA00023163"/>
    </source>
</evidence>
<dbReference type="Pfam" id="PF01614">
    <property type="entry name" value="IclR_C"/>
    <property type="match status" value="1"/>
</dbReference>
<dbReference type="PROSITE" id="PS51078">
    <property type="entry name" value="ICLR_ED"/>
    <property type="match status" value="1"/>
</dbReference>